<feature type="region of interest" description="Disordered" evidence="1">
    <location>
        <begin position="108"/>
        <end position="144"/>
    </location>
</feature>
<evidence type="ECO:0000256" key="1">
    <source>
        <dbReference type="SAM" id="MobiDB-lite"/>
    </source>
</evidence>
<dbReference type="EMBL" id="CP031598">
    <property type="protein sequence ID" value="QEW28918.1"/>
    <property type="molecule type" value="Genomic_DNA"/>
</dbReference>
<proteinExistence type="predicted"/>
<sequence length="227" mass="25487">MSFGATKWAIEQRGLKPGVKLLLWQLADRHNKDTRRCDPSQQGLAEDCEISRATVNRYLDKLEEANLIRRVQRADPKTKRQDRTFYLLAFDTDLEAFDADRAVSQNVTRPVSQTATRPVSQKSPKPCLKNRQSRVSDCDTNPVREPIKEPSRACARETAIKTFGESVVNAAEFWAPKVTGGGCVPSSAISIATADAMIAMKLVTGDQLRSLSVHFTHHRERAERHEQ</sequence>
<accession>A0A5P3AKN9</accession>
<dbReference type="Pfam" id="PF13730">
    <property type="entry name" value="HTH_36"/>
    <property type="match status" value="1"/>
</dbReference>
<dbReference type="AlphaFoldDB" id="A0A5P3AKN9"/>
<reference evidence="2 3" key="1">
    <citation type="submission" date="2018-08" db="EMBL/GenBank/DDBJ databases">
        <title>Genetic Globetrotter - A new plasmid hitch-hiking vast phylogenetic and geographic distances.</title>
        <authorList>
            <person name="Vollmers J."/>
            <person name="Petersen J."/>
        </authorList>
    </citation>
    <scope>NUCLEOTIDE SEQUENCE [LARGE SCALE GENOMIC DNA]</scope>
    <source>
        <strain evidence="2 3">DSM 26383</strain>
    </source>
</reference>
<dbReference type="Gene3D" id="1.10.10.10">
    <property type="entry name" value="Winged helix-like DNA-binding domain superfamily/Winged helix DNA-binding domain"/>
    <property type="match status" value="1"/>
</dbReference>
<gene>
    <name evidence="2" type="ORF">RIdsm_04759</name>
</gene>
<evidence type="ECO:0000313" key="2">
    <source>
        <dbReference type="EMBL" id="QEW28918.1"/>
    </source>
</evidence>
<dbReference type="SUPFAM" id="SSF46785">
    <property type="entry name" value="Winged helix' DNA-binding domain"/>
    <property type="match status" value="1"/>
</dbReference>
<evidence type="ECO:0000313" key="3">
    <source>
        <dbReference type="Proteomes" id="UP000325785"/>
    </source>
</evidence>
<protein>
    <submittedName>
        <fullName evidence="2">Putative transcriptional regulator</fullName>
    </submittedName>
</protein>
<dbReference type="Proteomes" id="UP000325785">
    <property type="component" value="Chromosome"/>
</dbReference>
<dbReference type="KEGG" id="rid:RIdsm_04759"/>
<dbReference type="InterPro" id="IPR036388">
    <property type="entry name" value="WH-like_DNA-bd_sf"/>
</dbReference>
<dbReference type="InterPro" id="IPR036390">
    <property type="entry name" value="WH_DNA-bd_sf"/>
</dbReference>
<organism evidence="2 3">
    <name type="scientific">Roseovarius indicus</name>
    <dbReference type="NCBI Taxonomy" id="540747"/>
    <lineage>
        <taxon>Bacteria</taxon>
        <taxon>Pseudomonadati</taxon>
        <taxon>Pseudomonadota</taxon>
        <taxon>Alphaproteobacteria</taxon>
        <taxon>Rhodobacterales</taxon>
        <taxon>Roseobacteraceae</taxon>
        <taxon>Roseovarius</taxon>
    </lineage>
</organism>
<dbReference type="OrthoDB" id="7864318at2"/>
<name>A0A5P3AKN9_9RHOB</name>
<dbReference type="RefSeq" id="WP_074939959.1">
    <property type="nucleotide sequence ID" value="NZ_CP031598.1"/>
</dbReference>
<feature type="compositionally biased region" description="Polar residues" evidence="1">
    <location>
        <begin position="108"/>
        <end position="123"/>
    </location>
</feature>